<evidence type="ECO:0000313" key="2">
    <source>
        <dbReference type="Proteomes" id="UP001269081"/>
    </source>
</evidence>
<comment type="caution">
    <text evidence="1">The sequence shown here is derived from an EMBL/GenBank/DDBJ whole genome shotgun (WGS) entry which is preliminary data.</text>
</comment>
<protein>
    <submittedName>
        <fullName evidence="1">Uncharacterized protein</fullName>
    </submittedName>
</protein>
<name>A0ABU1YES4_9FLAO</name>
<dbReference type="RefSeq" id="WP_310284532.1">
    <property type="nucleotide sequence ID" value="NZ_JAVDWQ010000034.1"/>
</dbReference>
<sequence length="124" mass="13909">MDYFSRFVYETDQFNPIALLWDGVKGNINGTDRYNNELTGFEANMKIVSAVPMTKVASIATNGGMKGISMMSSRALTNQPSLIQINRASGNLFRDELAVAMRAEGRTVYTEVYKRTPFVNVIWI</sequence>
<reference evidence="1 2" key="1">
    <citation type="submission" date="2023-07" db="EMBL/GenBank/DDBJ databases">
        <title>Sorghum-associated microbial communities from plants grown in Nebraska, USA.</title>
        <authorList>
            <person name="Schachtman D."/>
        </authorList>
    </citation>
    <scope>NUCLEOTIDE SEQUENCE [LARGE SCALE GENOMIC DNA]</scope>
    <source>
        <strain evidence="1 2">4129</strain>
    </source>
</reference>
<dbReference type="EMBL" id="JAVDWQ010000034">
    <property type="protein sequence ID" value="MDR7212738.1"/>
    <property type="molecule type" value="Genomic_DNA"/>
</dbReference>
<evidence type="ECO:0000313" key="1">
    <source>
        <dbReference type="EMBL" id="MDR7212738.1"/>
    </source>
</evidence>
<accession>A0ABU1YES4</accession>
<gene>
    <name evidence="1" type="ORF">J2W48_004706</name>
</gene>
<proteinExistence type="predicted"/>
<keyword evidence="2" id="KW-1185">Reference proteome</keyword>
<dbReference type="Proteomes" id="UP001269081">
    <property type="component" value="Unassembled WGS sequence"/>
</dbReference>
<organism evidence="1 2">
    <name type="scientific">Flavobacterium piscis</name>
    <dbReference type="NCBI Taxonomy" id="1114874"/>
    <lineage>
        <taxon>Bacteria</taxon>
        <taxon>Pseudomonadati</taxon>
        <taxon>Bacteroidota</taxon>
        <taxon>Flavobacteriia</taxon>
        <taxon>Flavobacteriales</taxon>
        <taxon>Flavobacteriaceae</taxon>
        <taxon>Flavobacterium</taxon>
    </lineage>
</organism>